<dbReference type="Proteomes" id="UP000317894">
    <property type="component" value="Unassembled WGS sequence"/>
</dbReference>
<feature type="compositionally biased region" description="Basic residues" evidence="4">
    <location>
        <begin position="49"/>
        <end position="58"/>
    </location>
</feature>
<evidence type="ECO:0000259" key="5">
    <source>
        <dbReference type="Pfam" id="PF00535"/>
    </source>
</evidence>
<reference evidence="6 7" key="1">
    <citation type="submission" date="2019-07" db="EMBL/GenBank/DDBJ databases">
        <title>Novel species isolated from glacier.</title>
        <authorList>
            <person name="Liu Q."/>
            <person name="Xin Y.-H."/>
        </authorList>
    </citation>
    <scope>NUCLEOTIDE SEQUENCE [LARGE SCALE GENOMIC DNA]</scope>
    <source>
        <strain evidence="6 7">LB1R16</strain>
    </source>
</reference>
<evidence type="ECO:0000256" key="3">
    <source>
        <dbReference type="ARBA" id="ARBA00022679"/>
    </source>
</evidence>
<name>A0A552UID2_9SPHN</name>
<dbReference type="EMBL" id="VJWA01000001">
    <property type="protein sequence ID" value="TRW17957.1"/>
    <property type="molecule type" value="Genomic_DNA"/>
</dbReference>
<keyword evidence="3 6" id="KW-0808">Transferase</keyword>
<dbReference type="GO" id="GO:0016757">
    <property type="term" value="F:glycosyltransferase activity"/>
    <property type="evidence" value="ECO:0007669"/>
    <property type="project" value="UniProtKB-KW"/>
</dbReference>
<dbReference type="Gene3D" id="3.90.550.10">
    <property type="entry name" value="Spore Coat Polysaccharide Biosynthesis Protein SpsA, Chain A"/>
    <property type="match status" value="1"/>
</dbReference>
<dbReference type="PANTHER" id="PTHR43179:SF12">
    <property type="entry name" value="GALACTOFURANOSYLTRANSFERASE GLFT2"/>
    <property type="match status" value="1"/>
</dbReference>
<evidence type="ECO:0000313" key="7">
    <source>
        <dbReference type="Proteomes" id="UP000317894"/>
    </source>
</evidence>
<accession>A0A552UID2</accession>
<dbReference type="CDD" id="cd04186">
    <property type="entry name" value="GT_2_like_c"/>
    <property type="match status" value="1"/>
</dbReference>
<evidence type="ECO:0000256" key="1">
    <source>
        <dbReference type="ARBA" id="ARBA00006739"/>
    </source>
</evidence>
<comment type="similarity">
    <text evidence="1">Belongs to the glycosyltransferase 2 family.</text>
</comment>
<dbReference type="PANTHER" id="PTHR43179">
    <property type="entry name" value="RHAMNOSYLTRANSFERASE WBBL"/>
    <property type="match status" value="1"/>
</dbReference>
<gene>
    <name evidence="6" type="ORF">FMM06_07500</name>
</gene>
<dbReference type="SUPFAM" id="SSF53448">
    <property type="entry name" value="Nucleotide-diphospho-sugar transferases"/>
    <property type="match status" value="1"/>
</dbReference>
<feature type="domain" description="Glycosyltransferase 2-like" evidence="5">
    <location>
        <begin position="71"/>
        <end position="118"/>
    </location>
</feature>
<dbReference type="AlphaFoldDB" id="A0A552UID2"/>
<feature type="compositionally biased region" description="Gly residues" evidence="4">
    <location>
        <begin position="1"/>
        <end position="11"/>
    </location>
</feature>
<proteinExistence type="inferred from homology"/>
<keyword evidence="2" id="KW-0328">Glycosyltransferase</keyword>
<evidence type="ECO:0000256" key="2">
    <source>
        <dbReference type="ARBA" id="ARBA00022676"/>
    </source>
</evidence>
<dbReference type="InterPro" id="IPR029044">
    <property type="entry name" value="Nucleotide-diphossugar_trans"/>
</dbReference>
<evidence type="ECO:0000256" key="4">
    <source>
        <dbReference type="SAM" id="MobiDB-lite"/>
    </source>
</evidence>
<comment type="caution">
    <text evidence="6">The sequence shown here is derived from an EMBL/GenBank/DDBJ whole genome shotgun (WGS) entry which is preliminary data.</text>
</comment>
<organism evidence="6 7">
    <name type="scientific">Glacieibacterium frigidum</name>
    <dbReference type="NCBI Taxonomy" id="2593303"/>
    <lineage>
        <taxon>Bacteria</taxon>
        <taxon>Pseudomonadati</taxon>
        <taxon>Pseudomonadota</taxon>
        <taxon>Alphaproteobacteria</taxon>
        <taxon>Sphingomonadales</taxon>
        <taxon>Sphingosinicellaceae</taxon>
        <taxon>Glacieibacterium</taxon>
    </lineage>
</organism>
<dbReference type="OrthoDB" id="9771846at2"/>
<keyword evidence="7" id="KW-1185">Reference proteome</keyword>
<evidence type="ECO:0000313" key="6">
    <source>
        <dbReference type="EMBL" id="TRW17957.1"/>
    </source>
</evidence>
<feature type="region of interest" description="Disordered" evidence="4">
    <location>
        <begin position="1"/>
        <end position="58"/>
    </location>
</feature>
<protein>
    <submittedName>
        <fullName evidence="6">Glycosyltransferase family 2 protein</fullName>
    </submittedName>
</protein>
<dbReference type="InterPro" id="IPR001173">
    <property type="entry name" value="Glyco_trans_2-like"/>
</dbReference>
<dbReference type="Pfam" id="PF00535">
    <property type="entry name" value="Glycos_transf_2"/>
    <property type="match status" value="1"/>
</dbReference>
<sequence>MVRPGGGGRAVGAGQRRAAARLRAAQRPRQPLAGPDHARPHPAVPRRRDGARRRRRLAGRRVEPVTRRLGIVLVNWNRWADTIECLESVLRAGTKVHIVVVDNASADGSLDRIAEWAAGGLPAQPADPDMARFSQPPVAKPIKVIRLDAATAAATPPADVDVTLIDSGGNLGFAGGNNVGLRHLLLDPRVDYFWLLNNDTVIDPRAPAALIQRLDATHRVGMCGTMVRYYHRPTHIQALGGSVFSMWTGQSRGLGFNQPASMPFDPALIARQTDFVLGASLAVSRGFLETVGLMEESYFLYFEEIDWAVRGRGRFVTAFAHAAVVYHKEGGSIGSSGTAGGRSAMSEYYMLRARHGFIKRHRPWLLPVHGALSLALIARRLLRGNRVQAAAMLRALTGRPY</sequence>